<dbReference type="PANTHER" id="PTHR42734">
    <property type="entry name" value="METAL TRANSPORT SYSTEM ATP-BINDING PROTEIN TM_0124-RELATED"/>
    <property type="match status" value="1"/>
</dbReference>
<dbReference type="PROSITE" id="PS00211">
    <property type="entry name" value="ABC_TRANSPORTER_1"/>
    <property type="match status" value="1"/>
</dbReference>
<evidence type="ECO:0000256" key="2">
    <source>
        <dbReference type="ARBA" id="ARBA00022448"/>
    </source>
</evidence>
<evidence type="ECO:0000256" key="4">
    <source>
        <dbReference type="ARBA" id="ARBA00022840"/>
    </source>
</evidence>
<dbReference type="RefSeq" id="WP_004573034.1">
    <property type="nucleotide sequence ID" value="NZ_AFGF01000007.1"/>
</dbReference>
<feature type="domain" description="ABC transporter" evidence="5">
    <location>
        <begin position="4"/>
        <end position="240"/>
    </location>
</feature>
<proteinExistence type="inferred from homology"/>
<evidence type="ECO:0000256" key="1">
    <source>
        <dbReference type="ARBA" id="ARBA00005417"/>
    </source>
</evidence>
<keyword evidence="2" id="KW-0813">Transport</keyword>
<comment type="similarity">
    <text evidence="1">Belongs to the ABC transporter superfamily.</text>
</comment>
<gene>
    <name evidence="6" type="ORF">ALO_00600</name>
</gene>
<evidence type="ECO:0000313" key="7">
    <source>
        <dbReference type="Proteomes" id="UP000003240"/>
    </source>
</evidence>
<dbReference type="AlphaFoldDB" id="F7NDL3"/>
<protein>
    <submittedName>
        <fullName evidence="6">Iron ABC transporter permease</fullName>
    </submittedName>
</protein>
<evidence type="ECO:0000259" key="5">
    <source>
        <dbReference type="PROSITE" id="PS50893"/>
    </source>
</evidence>
<organism evidence="6 7">
    <name type="scientific">Acetonema longum DSM 6540</name>
    <dbReference type="NCBI Taxonomy" id="1009370"/>
    <lineage>
        <taxon>Bacteria</taxon>
        <taxon>Bacillati</taxon>
        <taxon>Bacillota</taxon>
        <taxon>Negativicutes</taxon>
        <taxon>Acetonemataceae</taxon>
        <taxon>Acetonema</taxon>
    </lineage>
</organism>
<evidence type="ECO:0000313" key="6">
    <source>
        <dbReference type="EMBL" id="EGO65875.1"/>
    </source>
</evidence>
<dbReference type="STRING" id="1009370.ALO_00600"/>
<dbReference type="InterPro" id="IPR017871">
    <property type="entry name" value="ABC_transporter-like_CS"/>
</dbReference>
<reference evidence="6 7" key="1">
    <citation type="journal article" date="2011" name="EMBO J.">
        <title>Structural diversity of bacterial flagellar motors.</title>
        <authorList>
            <person name="Chen S."/>
            <person name="Beeby M."/>
            <person name="Murphy G.E."/>
            <person name="Leadbetter J.R."/>
            <person name="Hendrixson D.R."/>
            <person name="Briegel A."/>
            <person name="Li Z."/>
            <person name="Shi J."/>
            <person name="Tocheva E.I."/>
            <person name="Muller A."/>
            <person name="Dobro M.J."/>
            <person name="Jensen G.J."/>
        </authorList>
    </citation>
    <scope>NUCLEOTIDE SEQUENCE [LARGE SCALE GENOMIC DNA]</scope>
    <source>
        <strain evidence="6 7">DSM 6540</strain>
    </source>
</reference>
<dbReference type="EMBL" id="AFGF01000007">
    <property type="protein sequence ID" value="EGO65875.1"/>
    <property type="molecule type" value="Genomic_DNA"/>
</dbReference>
<dbReference type="Pfam" id="PF00005">
    <property type="entry name" value="ABC_tran"/>
    <property type="match status" value="1"/>
</dbReference>
<dbReference type="InterPro" id="IPR003593">
    <property type="entry name" value="AAA+_ATPase"/>
</dbReference>
<dbReference type="SUPFAM" id="SSF52540">
    <property type="entry name" value="P-loop containing nucleoside triphosphate hydrolases"/>
    <property type="match status" value="1"/>
</dbReference>
<comment type="caution">
    <text evidence="6">The sequence shown here is derived from an EMBL/GenBank/DDBJ whole genome shotgun (WGS) entry which is preliminary data.</text>
</comment>
<dbReference type="InterPro" id="IPR027417">
    <property type="entry name" value="P-loop_NTPase"/>
</dbReference>
<accession>F7NDL3</accession>
<dbReference type="InterPro" id="IPR003439">
    <property type="entry name" value="ABC_transporter-like_ATP-bd"/>
</dbReference>
<keyword evidence="7" id="KW-1185">Reference proteome</keyword>
<dbReference type="FunFam" id="3.40.50.300:FF:000134">
    <property type="entry name" value="Iron-enterobactin ABC transporter ATP-binding protein"/>
    <property type="match status" value="1"/>
</dbReference>
<keyword evidence="4" id="KW-0067">ATP-binding</keyword>
<dbReference type="CDD" id="cd03235">
    <property type="entry name" value="ABC_Metallic_Cations"/>
    <property type="match status" value="1"/>
</dbReference>
<evidence type="ECO:0000256" key="3">
    <source>
        <dbReference type="ARBA" id="ARBA00022741"/>
    </source>
</evidence>
<dbReference type="GO" id="GO:0005524">
    <property type="term" value="F:ATP binding"/>
    <property type="evidence" value="ECO:0007669"/>
    <property type="project" value="UniProtKB-KW"/>
</dbReference>
<dbReference type="GO" id="GO:0016887">
    <property type="term" value="F:ATP hydrolysis activity"/>
    <property type="evidence" value="ECO:0007669"/>
    <property type="project" value="InterPro"/>
</dbReference>
<name>F7NDL3_9FIRM</name>
<dbReference type="eggNOG" id="COG1121">
    <property type="taxonomic scope" value="Bacteria"/>
</dbReference>
<dbReference type="Gene3D" id="3.40.50.300">
    <property type="entry name" value="P-loop containing nucleotide triphosphate hydrolases"/>
    <property type="match status" value="1"/>
</dbReference>
<sequence length="247" mass="26739">MNIFELENISFAYNQNVVVFNQISFSVRQGDFVALVGPNGAGKSTLLKLCVGLLKPQSGQVRLFGEPVSRFDGWAKIGYVPQNPLKDRQFPVTVEEIVAMGRTALVGMGRSLRPEDKAGIDNALHLTGLNSYRHRMIGQLSGGQQQRAFVARALASRPEVLALDEPTAGVDALARDDLYSLLAELNAGKAVTIAIVSHDVDVISRYATQVACINHGVTYYGEPGRSGNRTAQNQEINHVKAGNIVHA</sequence>
<keyword evidence="3" id="KW-0547">Nucleotide-binding</keyword>
<dbReference type="InterPro" id="IPR050153">
    <property type="entry name" value="Metal_Ion_Import_ABC"/>
</dbReference>
<dbReference type="PANTHER" id="PTHR42734:SF17">
    <property type="entry name" value="METAL TRANSPORT SYSTEM ATP-BINDING PROTEIN TM_0124-RELATED"/>
    <property type="match status" value="1"/>
</dbReference>
<dbReference type="PROSITE" id="PS50893">
    <property type="entry name" value="ABC_TRANSPORTER_2"/>
    <property type="match status" value="1"/>
</dbReference>
<dbReference type="Proteomes" id="UP000003240">
    <property type="component" value="Unassembled WGS sequence"/>
</dbReference>
<dbReference type="SMART" id="SM00382">
    <property type="entry name" value="AAA"/>
    <property type="match status" value="1"/>
</dbReference>